<feature type="domain" description="ATP-grasp" evidence="2">
    <location>
        <begin position="121"/>
        <end position="320"/>
    </location>
</feature>
<sequence>MPRMLPVLLGGDANVYGMARSFYECYGVRSLAVCRRALPALAHSRLVRVAVQDPAFGQDHVFTATLLGLAAQYPGVPKILISCADDYTALLARHADALRGAYRFACPPPAALPLADKRQFAAACRAAGLRTPQTVTLCPADALPPLPFGWPVIAKPADQAAYARCDFPGRRKVYLVQDAARLRELLAAAARGGYFGSWLVQEYIPGPDTRLGVVNAYCAADGSVPWLVQGQPLLQERTPEGTGNYAAVLVEPSRQDAALVDALRGLLQAAGWHGFANFDLKYDRRGEPVLFELNPRQGRASYFCDAADAPLAVPPVQDLLYGGPVTPPTLRPAVWYTAPWYAVHRACPNRLALRRAGILRRRGRATTHLLAAGEGASRRIWFMARQLSYYRKL</sequence>
<dbReference type="AlphaFoldDB" id="A0A1T4WDA9"/>
<dbReference type="InterPro" id="IPR011761">
    <property type="entry name" value="ATP-grasp"/>
</dbReference>
<keyword evidence="1" id="KW-0067">ATP-binding</keyword>
<dbReference type="GO" id="GO:0016874">
    <property type="term" value="F:ligase activity"/>
    <property type="evidence" value="ECO:0007669"/>
    <property type="project" value="UniProtKB-KW"/>
</dbReference>
<gene>
    <name evidence="3" type="ORF">SAMN02745178_00401</name>
</gene>
<reference evidence="3 4" key="1">
    <citation type="submission" date="2017-02" db="EMBL/GenBank/DDBJ databases">
        <authorList>
            <person name="Peterson S.W."/>
        </authorList>
    </citation>
    <scope>NUCLEOTIDE SEQUENCE [LARGE SCALE GENOMIC DNA]</scope>
    <source>
        <strain evidence="3 4">ATCC 27749</strain>
    </source>
</reference>
<evidence type="ECO:0000313" key="3">
    <source>
        <dbReference type="EMBL" id="SKA75312.1"/>
    </source>
</evidence>
<dbReference type="SUPFAM" id="SSF56059">
    <property type="entry name" value="Glutathione synthetase ATP-binding domain-like"/>
    <property type="match status" value="1"/>
</dbReference>
<dbReference type="Proteomes" id="UP000190286">
    <property type="component" value="Unassembled WGS sequence"/>
</dbReference>
<accession>A0A1T4WDA9</accession>
<protein>
    <submittedName>
        <fullName evidence="3">D-aspartate ligase</fullName>
    </submittedName>
</protein>
<proteinExistence type="predicted"/>
<dbReference type="OrthoDB" id="5420347at2"/>
<dbReference type="RefSeq" id="WP_078783420.1">
    <property type="nucleotide sequence ID" value="NZ_FUYF01000002.1"/>
</dbReference>
<organism evidence="3 4">
    <name type="scientific">Gemmiger formicilis</name>
    <dbReference type="NCBI Taxonomy" id="745368"/>
    <lineage>
        <taxon>Bacteria</taxon>
        <taxon>Bacillati</taxon>
        <taxon>Bacillota</taxon>
        <taxon>Clostridia</taxon>
        <taxon>Eubacteriales</taxon>
        <taxon>Gemmiger</taxon>
    </lineage>
</organism>
<keyword evidence="1" id="KW-0547">Nucleotide-binding</keyword>
<dbReference type="GeneID" id="93336895"/>
<evidence type="ECO:0000256" key="1">
    <source>
        <dbReference type="PROSITE-ProRule" id="PRU00409"/>
    </source>
</evidence>
<keyword evidence="3" id="KW-0436">Ligase</keyword>
<dbReference type="STRING" id="745368.SAMN02745178_00401"/>
<dbReference type="Gene3D" id="3.30.470.20">
    <property type="entry name" value="ATP-grasp fold, B domain"/>
    <property type="match status" value="1"/>
</dbReference>
<dbReference type="PROSITE" id="PS50975">
    <property type="entry name" value="ATP_GRASP"/>
    <property type="match status" value="1"/>
</dbReference>
<name>A0A1T4WDA9_9FIRM</name>
<dbReference type="GO" id="GO:0046872">
    <property type="term" value="F:metal ion binding"/>
    <property type="evidence" value="ECO:0007669"/>
    <property type="project" value="InterPro"/>
</dbReference>
<keyword evidence="4" id="KW-1185">Reference proteome</keyword>
<evidence type="ECO:0000313" key="4">
    <source>
        <dbReference type="Proteomes" id="UP000190286"/>
    </source>
</evidence>
<dbReference type="EMBL" id="FUYF01000002">
    <property type="protein sequence ID" value="SKA75312.1"/>
    <property type="molecule type" value="Genomic_DNA"/>
</dbReference>
<evidence type="ECO:0000259" key="2">
    <source>
        <dbReference type="PROSITE" id="PS50975"/>
    </source>
</evidence>
<dbReference type="GO" id="GO:0005524">
    <property type="term" value="F:ATP binding"/>
    <property type="evidence" value="ECO:0007669"/>
    <property type="project" value="UniProtKB-UniRule"/>
</dbReference>